<dbReference type="RefSeq" id="WP_143949004.1">
    <property type="nucleotide sequence ID" value="NZ_BAABMB010000001.1"/>
</dbReference>
<protein>
    <recommendedName>
        <fullName evidence="3">Helix-turn-helix domain-containing protein</fullName>
    </recommendedName>
</protein>
<comment type="caution">
    <text evidence="1">The sequence shown here is derived from an EMBL/GenBank/DDBJ whole genome shotgun (WGS) entry which is preliminary data.</text>
</comment>
<dbReference type="InterPro" id="IPR036390">
    <property type="entry name" value="WH_DNA-bd_sf"/>
</dbReference>
<proteinExistence type="predicted"/>
<organism evidence="1 2">
    <name type="scientific">Verticiella sediminum</name>
    <dbReference type="NCBI Taxonomy" id="1247510"/>
    <lineage>
        <taxon>Bacteria</taxon>
        <taxon>Pseudomonadati</taxon>
        <taxon>Pseudomonadota</taxon>
        <taxon>Betaproteobacteria</taxon>
        <taxon>Burkholderiales</taxon>
        <taxon>Alcaligenaceae</taxon>
        <taxon>Verticiella</taxon>
    </lineage>
</organism>
<dbReference type="InterPro" id="IPR036388">
    <property type="entry name" value="WH-like_DNA-bd_sf"/>
</dbReference>
<reference evidence="1 2" key="1">
    <citation type="submission" date="2019-07" db="EMBL/GenBank/DDBJ databases">
        <title>Qingshengfaniella alkalisoli gen. nov., sp. nov., isolated from saline soil.</title>
        <authorList>
            <person name="Xu L."/>
            <person name="Huang X.-X."/>
            <person name="Sun J.-Q."/>
        </authorList>
    </citation>
    <scope>NUCLEOTIDE SEQUENCE [LARGE SCALE GENOMIC DNA]</scope>
    <source>
        <strain evidence="1 2">DSM 27279</strain>
    </source>
</reference>
<dbReference type="EMBL" id="VLTJ01000029">
    <property type="protein sequence ID" value="TSH92638.1"/>
    <property type="molecule type" value="Genomic_DNA"/>
</dbReference>
<accession>A0A556AIB5</accession>
<evidence type="ECO:0000313" key="2">
    <source>
        <dbReference type="Proteomes" id="UP000318405"/>
    </source>
</evidence>
<sequence length="86" mass="9478">MTSSPPIRGRIVTLILSSLNERGPAPAHVLASRLGLPLRSVERACWRLKAAGVITAPESIRRSGTRKPLLVYRVAEQRLPEAIGWR</sequence>
<dbReference type="AlphaFoldDB" id="A0A556AIB5"/>
<evidence type="ECO:0008006" key="3">
    <source>
        <dbReference type="Google" id="ProtNLM"/>
    </source>
</evidence>
<keyword evidence="2" id="KW-1185">Reference proteome</keyword>
<name>A0A556AIB5_9BURK</name>
<gene>
    <name evidence="1" type="ORF">FOZ76_14555</name>
</gene>
<dbReference type="Gene3D" id="1.10.10.10">
    <property type="entry name" value="Winged helix-like DNA-binding domain superfamily/Winged helix DNA-binding domain"/>
    <property type="match status" value="1"/>
</dbReference>
<dbReference type="SUPFAM" id="SSF46785">
    <property type="entry name" value="Winged helix' DNA-binding domain"/>
    <property type="match status" value="1"/>
</dbReference>
<evidence type="ECO:0000313" key="1">
    <source>
        <dbReference type="EMBL" id="TSH92638.1"/>
    </source>
</evidence>
<dbReference type="Proteomes" id="UP000318405">
    <property type="component" value="Unassembled WGS sequence"/>
</dbReference>